<sequence>MAQPRCGWLESDTTLSRSRGVTCSPAPRFSQIALLRVHLAGSGEARDPARAKALRIGFDCPHHRCLLFPPPNVAFSRVRRTKKVHVRPHRAVMGSPARENWID</sequence>
<dbReference type="EMBL" id="AMZH03011568">
    <property type="protein sequence ID" value="RRT52639.1"/>
    <property type="molecule type" value="Genomic_DNA"/>
</dbReference>
<name>A0A426YLP9_ENSVE</name>
<protein>
    <submittedName>
        <fullName evidence="1">Uncharacterized protein</fullName>
    </submittedName>
</protein>
<evidence type="ECO:0000313" key="1">
    <source>
        <dbReference type="EMBL" id="RRT52639.1"/>
    </source>
</evidence>
<proteinExistence type="predicted"/>
<reference evidence="1 2" key="1">
    <citation type="journal article" date="2014" name="Agronomy (Basel)">
        <title>A Draft Genome Sequence for Ensete ventricosum, the Drought-Tolerant Tree Against Hunger.</title>
        <authorList>
            <person name="Harrison J."/>
            <person name="Moore K.A."/>
            <person name="Paszkiewicz K."/>
            <person name="Jones T."/>
            <person name="Grant M."/>
            <person name="Ambacheew D."/>
            <person name="Muzemil S."/>
            <person name="Studholme D.J."/>
        </authorList>
    </citation>
    <scope>NUCLEOTIDE SEQUENCE [LARGE SCALE GENOMIC DNA]</scope>
</reference>
<accession>A0A426YLP9</accession>
<comment type="caution">
    <text evidence="1">The sequence shown here is derived from an EMBL/GenBank/DDBJ whole genome shotgun (WGS) entry which is preliminary data.</text>
</comment>
<dbReference type="AlphaFoldDB" id="A0A426YLP9"/>
<organism evidence="1 2">
    <name type="scientific">Ensete ventricosum</name>
    <name type="common">Abyssinian banana</name>
    <name type="synonym">Musa ensete</name>
    <dbReference type="NCBI Taxonomy" id="4639"/>
    <lineage>
        <taxon>Eukaryota</taxon>
        <taxon>Viridiplantae</taxon>
        <taxon>Streptophyta</taxon>
        <taxon>Embryophyta</taxon>
        <taxon>Tracheophyta</taxon>
        <taxon>Spermatophyta</taxon>
        <taxon>Magnoliopsida</taxon>
        <taxon>Liliopsida</taxon>
        <taxon>Zingiberales</taxon>
        <taxon>Musaceae</taxon>
        <taxon>Ensete</taxon>
    </lineage>
</organism>
<evidence type="ECO:0000313" key="2">
    <source>
        <dbReference type="Proteomes" id="UP000287651"/>
    </source>
</evidence>
<gene>
    <name evidence="1" type="ORF">B296_00021797</name>
</gene>
<dbReference type="Proteomes" id="UP000287651">
    <property type="component" value="Unassembled WGS sequence"/>
</dbReference>